<evidence type="ECO:0008006" key="4">
    <source>
        <dbReference type="Google" id="ProtNLM"/>
    </source>
</evidence>
<name>A0ABU6SVK1_9FABA</name>
<feature type="compositionally biased region" description="Low complexity" evidence="1">
    <location>
        <begin position="24"/>
        <end position="37"/>
    </location>
</feature>
<feature type="compositionally biased region" description="Basic residues" evidence="1">
    <location>
        <begin position="41"/>
        <end position="84"/>
    </location>
</feature>
<dbReference type="Proteomes" id="UP001341840">
    <property type="component" value="Unassembled WGS sequence"/>
</dbReference>
<proteinExistence type="predicted"/>
<gene>
    <name evidence="2" type="ORF">PIB30_093545</name>
</gene>
<dbReference type="EMBL" id="JASCZI010062418">
    <property type="protein sequence ID" value="MED6140469.1"/>
    <property type="molecule type" value="Genomic_DNA"/>
</dbReference>
<evidence type="ECO:0000256" key="1">
    <source>
        <dbReference type="SAM" id="MobiDB-lite"/>
    </source>
</evidence>
<accession>A0ABU6SVK1</accession>
<feature type="region of interest" description="Disordered" evidence="1">
    <location>
        <begin position="1"/>
        <end position="95"/>
    </location>
</feature>
<sequence length="390" mass="45632">MCHWMRSVEDLLAQKPSRKRGCSRSRSGTQDSRNPSSSERHPRRRSRFRERRRSPNPRRRRSPSPRRRRSPSPRKRRNTPSRRSRTPDYHDDGWEQEIVSRTPFAPHILQVRFPRSFTKPTDMGYDGSTDLEDHLDAFEDRMNCECAGDAMRYKAFRVSLADGYKSGTPLSIPFIIGRAVPRYPVLRYLIPRKTNTGTSAVHEGKLSASWKGPFRIKEDLGKGAFKLETLARAEVPRSWNTTHLMKYRDPELLGFSRFSKKAIKKLFRGPKYLRYLVTRSRVSGLLIYYKLGSPLTPMTKVRQIQGSSPFPKIKPRNFAEVLWYTRYSITELLWYQGPSIFPEGILRTISKFHRTQGTWLWRSRFISNTPLSFSLSIRRTNPLQRHSKSI</sequence>
<comment type="caution">
    <text evidence="2">The sequence shown here is derived from an EMBL/GenBank/DDBJ whole genome shotgun (WGS) entry which is preliminary data.</text>
</comment>
<protein>
    <recommendedName>
        <fullName evidence="4">Reverse transcriptase domain-containing protein</fullName>
    </recommendedName>
</protein>
<organism evidence="2 3">
    <name type="scientific">Stylosanthes scabra</name>
    <dbReference type="NCBI Taxonomy" id="79078"/>
    <lineage>
        <taxon>Eukaryota</taxon>
        <taxon>Viridiplantae</taxon>
        <taxon>Streptophyta</taxon>
        <taxon>Embryophyta</taxon>
        <taxon>Tracheophyta</taxon>
        <taxon>Spermatophyta</taxon>
        <taxon>Magnoliopsida</taxon>
        <taxon>eudicotyledons</taxon>
        <taxon>Gunneridae</taxon>
        <taxon>Pentapetalae</taxon>
        <taxon>rosids</taxon>
        <taxon>fabids</taxon>
        <taxon>Fabales</taxon>
        <taxon>Fabaceae</taxon>
        <taxon>Papilionoideae</taxon>
        <taxon>50 kb inversion clade</taxon>
        <taxon>dalbergioids sensu lato</taxon>
        <taxon>Dalbergieae</taxon>
        <taxon>Pterocarpus clade</taxon>
        <taxon>Stylosanthes</taxon>
    </lineage>
</organism>
<evidence type="ECO:0000313" key="3">
    <source>
        <dbReference type="Proteomes" id="UP001341840"/>
    </source>
</evidence>
<reference evidence="2 3" key="1">
    <citation type="journal article" date="2023" name="Plants (Basel)">
        <title>Bridging the Gap: Combining Genomics and Transcriptomics Approaches to Understand Stylosanthes scabra, an Orphan Legume from the Brazilian Caatinga.</title>
        <authorList>
            <person name="Ferreira-Neto J.R.C."/>
            <person name="da Silva M.D."/>
            <person name="Binneck E."/>
            <person name="de Melo N.F."/>
            <person name="da Silva R.H."/>
            <person name="de Melo A.L.T.M."/>
            <person name="Pandolfi V."/>
            <person name="Bustamante F.O."/>
            <person name="Brasileiro-Vidal A.C."/>
            <person name="Benko-Iseppon A.M."/>
        </authorList>
    </citation>
    <scope>NUCLEOTIDE SEQUENCE [LARGE SCALE GENOMIC DNA]</scope>
    <source>
        <tissue evidence="2">Leaves</tissue>
    </source>
</reference>
<keyword evidence="3" id="KW-1185">Reference proteome</keyword>
<evidence type="ECO:0000313" key="2">
    <source>
        <dbReference type="EMBL" id="MED6140469.1"/>
    </source>
</evidence>